<dbReference type="InterPro" id="IPR003439">
    <property type="entry name" value="ABC_transporter-like_ATP-bd"/>
</dbReference>
<evidence type="ECO:0000256" key="8">
    <source>
        <dbReference type="SAM" id="Phobius"/>
    </source>
</evidence>
<dbReference type="CDD" id="cd18580">
    <property type="entry name" value="ABC_6TM_ABCC_D2"/>
    <property type="match status" value="1"/>
</dbReference>
<keyword evidence="12" id="KW-1185">Reference proteome</keyword>
<dbReference type="InterPro" id="IPR011527">
    <property type="entry name" value="ABC1_TM_dom"/>
</dbReference>
<evidence type="ECO:0000256" key="3">
    <source>
        <dbReference type="ARBA" id="ARBA00022692"/>
    </source>
</evidence>
<keyword evidence="5" id="KW-0067">ATP-binding</keyword>
<feature type="domain" description="ABC transporter" evidence="9">
    <location>
        <begin position="453"/>
        <end position="678"/>
    </location>
</feature>
<evidence type="ECO:0000259" key="9">
    <source>
        <dbReference type="PROSITE" id="PS50893"/>
    </source>
</evidence>
<organism evidence="11 12">
    <name type="scientific">Paraconiothyrium brasiliense</name>
    <dbReference type="NCBI Taxonomy" id="300254"/>
    <lineage>
        <taxon>Eukaryota</taxon>
        <taxon>Fungi</taxon>
        <taxon>Dikarya</taxon>
        <taxon>Ascomycota</taxon>
        <taxon>Pezizomycotina</taxon>
        <taxon>Dothideomycetes</taxon>
        <taxon>Pleosporomycetidae</taxon>
        <taxon>Pleosporales</taxon>
        <taxon>Massarineae</taxon>
        <taxon>Didymosphaeriaceae</taxon>
        <taxon>Paraconiothyrium</taxon>
    </lineage>
</organism>
<dbReference type="SMART" id="SM00382">
    <property type="entry name" value="AAA"/>
    <property type="match status" value="2"/>
</dbReference>
<dbReference type="Pfam" id="PF00005">
    <property type="entry name" value="ABC_tran"/>
    <property type="match status" value="2"/>
</dbReference>
<accession>A0ABR3R604</accession>
<protein>
    <recommendedName>
        <fullName evidence="13">P-loop containing nucleoside triphosphate hydrolase protein</fullName>
    </recommendedName>
</protein>
<dbReference type="InterPro" id="IPR017871">
    <property type="entry name" value="ABC_transporter-like_CS"/>
</dbReference>
<dbReference type="PANTHER" id="PTHR24223">
    <property type="entry name" value="ATP-BINDING CASSETTE SUB-FAMILY C"/>
    <property type="match status" value="1"/>
</dbReference>
<feature type="transmembrane region" description="Helical" evidence="8">
    <location>
        <begin position="258"/>
        <end position="277"/>
    </location>
</feature>
<dbReference type="Pfam" id="PF00664">
    <property type="entry name" value="ABC_membrane"/>
    <property type="match status" value="2"/>
</dbReference>
<evidence type="ECO:0000256" key="7">
    <source>
        <dbReference type="ARBA" id="ARBA00023136"/>
    </source>
</evidence>
<feature type="transmembrane region" description="Helical" evidence="8">
    <location>
        <begin position="776"/>
        <end position="800"/>
    </location>
</feature>
<evidence type="ECO:0000256" key="5">
    <source>
        <dbReference type="ARBA" id="ARBA00022840"/>
    </source>
</evidence>
<keyword evidence="2" id="KW-0813">Transport</keyword>
<feature type="domain" description="ABC transmembrane type-1" evidence="10">
    <location>
        <begin position="738"/>
        <end position="1016"/>
    </location>
</feature>
<sequence>MDYPTSLVTLASIHTFLTGLLLLLESLDKRELFRSDGDRRLPPEETVGLFGKRLFWHLNGLFREGYRKILKPADLYSMDADLASKERAETFQQTWAAQDKSKGRPLLRTIIKVLWPELLLPVLPRIVQLATTLSQPYLITAMIAFVQDRKHPDSLNKGYGLIAAFALNYALLAIAFGWSAQSMARFLTKLRACLISTLYEQTLHTNSKDVDLGTATVLMNVDVDKVLQGCKQMNEIWAAFVVTGVALYIMYTHLGATFVAPFITILISAAVTTWLGVAMKARQRVYAAATERRITAIAYVVGNMKGVRMLGLSETVFQMLTKLRHAEVDANLFVRKLIIWVTLLSNVMFQLTTVSTYVTFAVITLTRGDEANLDLNKLYGSLSALKLFTTPFTMVLQLLPGMQIAYASFERIERFLKGDAIPIEDSCEPGPSSGSEDIELLPTGYSRNKDPVMSLEHATFAVDSQPLLFDLTTNFTANAFTMIVGKVGSGKSIFLRSLVGETDLTSGMFKHSSAGSAFCDQQVWLRNATIRDNIIGEDTFNEEWYQKVLWSCGLLQDLQELKRGDNTAIGSKGISLSGGQKNRLSLARALYARKPVLVLDDMLAGLDNTTEKLVFNRVFSRSGILRKSRATVILATHATHYARHADQIVVISDGRITEQGTYMDLINKNVDFRKLNEGNISDTTESDEESDDISANKTLLVPSNAVTEEEEEDAARQSGDRRSLVFFMKSIGPLHMTISCVTLVGGIVMTQIQYLWLKWWAEADDQSRSVTIRQLYLLVIVTAINIVAYLAYFAHYALWLQPRLSLNMHASQLAALMRARFSYLVSTDIGSITNRFSQDIMLVDLQLPVAWLNVTFEVLLTICSIIIMVIATPPVAAIIPILGVVGYCIQRVYLRLSRQVRLMDLEAKAPLCTHFLETMAGIVTVRAFGWAEPYRKRNDRLLDQSQVPYYLLAAIQNWLTLVLELVVAGMITLIVGLAVGLRHKIDPGYLGLALISAMDLGFNFRIIIVYWTELETSLSAVVRILQFSATPSEQQDLINASPQESWPKHGAVSYSNFAASYSEDGKTVLNNITLDVQSGEKIGLCGRTGSGKSSLVATLFGLLHQREGQVVIDDVNTTEVSLSTLRSKIIALPQEPFFLKGTVRYNLTPWIPEDKRPSVSDEQMKLALQEVQLWDKLSGATETGQSALNLSLDNVDSLLSQGERQLFCLARAILMDGKIVVLDEATSSVDAHTDALMQRILRTAFADRTIIAIAHRLDTILDFDRVVVMDAGSIVEVGVPAALLKTEGSLFRVLVESQKVN</sequence>
<feature type="transmembrane region" description="Helical" evidence="8">
    <location>
        <begin position="337"/>
        <end position="363"/>
    </location>
</feature>
<keyword evidence="7 8" id="KW-0472">Membrane</keyword>
<evidence type="ECO:0000256" key="2">
    <source>
        <dbReference type="ARBA" id="ARBA00022448"/>
    </source>
</evidence>
<dbReference type="CDD" id="cd03250">
    <property type="entry name" value="ABCC_MRP_domain1"/>
    <property type="match status" value="1"/>
</dbReference>
<dbReference type="InterPro" id="IPR036640">
    <property type="entry name" value="ABC1_TM_sf"/>
</dbReference>
<feature type="transmembrane region" description="Helical" evidence="8">
    <location>
        <begin position="858"/>
        <end position="889"/>
    </location>
</feature>
<name>A0ABR3R604_9PLEO</name>
<feature type="transmembrane region" description="Helical" evidence="8">
    <location>
        <begin position="158"/>
        <end position="180"/>
    </location>
</feature>
<feature type="domain" description="ABC transporter" evidence="9">
    <location>
        <begin position="1052"/>
        <end position="1296"/>
    </location>
</feature>
<comment type="caution">
    <text evidence="11">The sequence shown here is derived from an EMBL/GenBank/DDBJ whole genome shotgun (WGS) entry which is preliminary data.</text>
</comment>
<feature type="transmembrane region" description="Helical" evidence="8">
    <location>
        <begin position="731"/>
        <end position="756"/>
    </location>
</feature>
<dbReference type="Gene3D" id="3.40.50.300">
    <property type="entry name" value="P-loop containing nucleotide triphosphate hydrolases"/>
    <property type="match status" value="2"/>
</dbReference>
<feature type="transmembrane region" description="Helical" evidence="8">
    <location>
        <begin position="949"/>
        <end position="977"/>
    </location>
</feature>
<evidence type="ECO:0000313" key="11">
    <source>
        <dbReference type="EMBL" id="KAL1599876.1"/>
    </source>
</evidence>
<dbReference type="PROSITE" id="PS50929">
    <property type="entry name" value="ABC_TM1F"/>
    <property type="match status" value="2"/>
</dbReference>
<dbReference type="CDD" id="cd03244">
    <property type="entry name" value="ABCC_MRP_domain2"/>
    <property type="match status" value="1"/>
</dbReference>
<comment type="subcellular location">
    <subcellularLocation>
        <location evidence="1">Membrane</location>
        <topology evidence="1">Multi-pass membrane protein</topology>
    </subcellularLocation>
</comment>
<feature type="transmembrane region" description="Helical" evidence="8">
    <location>
        <begin position="6"/>
        <end position="24"/>
    </location>
</feature>
<evidence type="ECO:0000256" key="1">
    <source>
        <dbReference type="ARBA" id="ARBA00004141"/>
    </source>
</evidence>
<dbReference type="Proteomes" id="UP001521785">
    <property type="component" value="Unassembled WGS sequence"/>
</dbReference>
<feature type="transmembrane region" description="Helical" evidence="8">
    <location>
        <begin position="989"/>
        <end position="1011"/>
    </location>
</feature>
<keyword evidence="4" id="KW-0547">Nucleotide-binding</keyword>
<dbReference type="InterPro" id="IPR050173">
    <property type="entry name" value="ABC_transporter_C-like"/>
</dbReference>
<evidence type="ECO:0000259" key="10">
    <source>
        <dbReference type="PROSITE" id="PS50929"/>
    </source>
</evidence>
<dbReference type="EMBL" id="JAKJXO020000010">
    <property type="protein sequence ID" value="KAL1599876.1"/>
    <property type="molecule type" value="Genomic_DNA"/>
</dbReference>
<dbReference type="PROSITE" id="PS00211">
    <property type="entry name" value="ABC_TRANSPORTER_1"/>
    <property type="match status" value="2"/>
</dbReference>
<proteinExistence type="predicted"/>
<evidence type="ECO:0000256" key="6">
    <source>
        <dbReference type="ARBA" id="ARBA00022989"/>
    </source>
</evidence>
<dbReference type="PANTHER" id="PTHR24223:SF399">
    <property type="entry name" value="ABC TRANSPORTER ATNG"/>
    <property type="match status" value="1"/>
</dbReference>
<reference evidence="11 12" key="1">
    <citation type="submission" date="2024-02" db="EMBL/GenBank/DDBJ databases">
        <title>De novo assembly and annotation of 12 fungi associated with fruit tree decline syndrome in Ontario, Canada.</title>
        <authorList>
            <person name="Sulman M."/>
            <person name="Ellouze W."/>
            <person name="Ilyukhin E."/>
        </authorList>
    </citation>
    <scope>NUCLEOTIDE SEQUENCE [LARGE SCALE GENOMIC DNA]</scope>
    <source>
        <strain evidence="11 12">M42-189</strain>
    </source>
</reference>
<evidence type="ECO:0008006" key="13">
    <source>
        <dbReference type="Google" id="ProtNLM"/>
    </source>
</evidence>
<dbReference type="SUPFAM" id="SSF90123">
    <property type="entry name" value="ABC transporter transmembrane region"/>
    <property type="match status" value="2"/>
</dbReference>
<dbReference type="Gene3D" id="1.20.1560.10">
    <property type="entry name" value="ABC transporter type 1, transmembrane domain"/>
    <property type="match status" value="2"/>
</dbReference>
<evidence type="ECO:0000313" key="12">
    <source>
        <dbReference type="Proteomes" id="UP001521785"/>
    </source>
</evidence>
<feature type="domain" description="ABC transmembrane type-1" evidence="10">
    <location>
        <begin position="126"/>
        <end position="403"/>
    </location>
</feature>
<feature type="transmembrane region" description="Helical" evidence="8">
    <location>
        <begin position="909"/>
        <end position="929"/>
    </location>
</feature>
<evidence type="ECO:0000256" key="4">
    <source>
        <dbReference type="ARBA" id="ARBA00022741"/>
    </source>
</evidence>
<dbReference type="InterPro" id="IPR003593">
    <property type="entry name" value="AAA+_ATPase"/>
</dbReference>
<dbReference type="InterPro" id="IPR027417">
    <property type="entry name" value="P-loop_NTPase"/>
</dbReference>
<keyword evidence="6 8" id="KW-1133">Transmembrane helix</keyword>
<dbReference type="InterPro" id="IPR044726">
    <property type="entry name" value="ABCC_6TM_D2"/>
</dbReference>
<gene>
    <name evidence="11" type="ORF">SLS60_007681</name>
</gene>
<dbReference type="PROSITE" id="PS50893">
    <property type="entry name" value="ABC_TRANSPORTER_2"/>
    <property type="match status" value="2"/>
</dbReference>
<keyword evidence="3 8" id="KW-0812">Transmembrane</keyword>
<dbReference type="SUPFAM" id="SSF52540">
    <property type="entry name" value="P-loop containing nucleoside triphosphate hydrolases"/>
    <property type="match status" value="2"/>
</dbReference>